<dbReference type="PANTHER" id="PTHR30469:SF20">
    <property type="entry name" value="EFFLUX RND TRANSPORTER PERIPLASMIC ADAPTOR SUBUNIT"/>
    <property type="match status" value="1"/>
</dbReference>
<reference evidence="5" key="1">
    <citation type="journal article" date="2019" name="Int. J. Syst. Evol. Microbiol.">
        <title>The Global Catalogue of Microorganisms (GCM) 10K type strain sequencing project: providing services to taxonomists for standard genome sequencing and annotation.</title>
        <authorList>
            <consortium name="The Broad Institute Genomics Platform"/>
            <consortium name="The Broad Institute Genome Sequencing Center for Infectious Disease"/>
            <person name="Wu L."/>
            <person name="Ma J."/>
        </authorList>
    </citation>
    <scope>NUCLEOTIDE SEQUENCE [LARGE SCALE GENOMIC DNA]</scope>
    <source>
        <strain evidence="5">CGMCC 1.15922</strain>
    </source>
</reference>
<dbReference type="Gene3D" id="2.40.30.170">
    <property type="match status" value="1"/>
</dbReference>
<dbReference type="Pfam" id="PF25917">
    <property type="entry name" value="BSH_RND"/>
    <property type="match status" value="1"/>
</dbReference>
<dbReference type="RefSeq" id="WP_189377779.1">
    <property type="nucleotide sequence ID" value="NZ_BNAH01000005.1"/>
</dbReference>
<dbReference type="PANTHER" id="PTHR30469">
    <property type="entry name" value="MULTIDRUG RESISTANCE PROTEIN MDTA"/>
    <property type="match status" value="1"/>
</dbReference>
<comment type="similarity">
    <text evidence="1">Belongs to the membrane fusion protein (MFP) (TC 8.A.1) family.</text>
</comment>
<dbReference type="NCBIfam" id="TIGR01730">
    <property type="entry name" value="RND_mfp"/>
    <property type="match status" value="1"/>
</dbReference>
<evidence type="ECO:0000313" key="5">
    <source>
        <dbReference type="Proteomes" id="UP000626370"/>
    </source>
</evidence>
<dbReference type="InterPro" id="IPR058625">
    <property type="entry name" value="MdtA-like_BSH"/>
</dbReference>
<dbReference type="Gene3D" id="2.40.50.100">
    <property type="match status" value="1"/>
</dbReference>
<protein>
    <submittedName>
        <fullName evidence="4">Hemolysin secretion protein D</fullName>
    </submittedName>
</protein>
<keyword evidence="2" id="KW-0732">Signal</keyword>
<dbReference type="EMBL" id="BNAH01000005">
    <property type="protein sequence ID" value="GHE87650.1"/>
    <property type="molecule type" value="Genomic_DNA"/>
</dbReference>
<evidence type="ECO:0000256" key="1">
    <source>
        <dbReference type="ARBA" id="ARBA00009477"/>
    </source>
</evidence>
<dbReference type="Gene3D" id="2.40.420.20">
    <property type="match status" value="1"/>
</dbReference>
<feature type="chain" id="PRO_5046267195" evidence="2">
    <location>
        <begin position="28"/>
        <end position="361"/>
    </location>
</feature>
<sequence length="361" mass="39763">MLHTNLNLCSRLKVTVLILATTLGLSACSETENVQDQIAVVQAVKLAKVVDSPKSTERVFPAEVSAVKTIDVSFEVSGRLITTNLKTGNLVKKGDVLAKIDPTPFEQSVKEAEARFEQADRSLKRISSTFDKGLISLSEFDNAKTSFELAKIALQKAEQDLSYTQIISPFDAQISERFVDNGSYVKTGDIIAHIQDVSHFYFNINVPERLLSRYKGNTHVTAQAFIISSPEKHYNLEYIEHDTQPDPVTQTYKVVFASKKDDGNLTPGARAVVNVNLAYQSYGDGFLVPFSSLVGNNSDGFKVWRFNKVNKNVEAVSVNVLHIKQDFALINGEIASGDLVVAAGANKMREGLVVKPYQAEQ</sequence>
<evidence type="ECO:0000313" key="4">
    <source>
        <dbReference type="EMBL" id="GHE87650.1"/>
    </source>
</evidence>
<comment type="caution">
    <text evidence="4">The sequence shown here is derived from an EMBL/GenBank/DDBJ whole genome shotgun (WGS) entry which is preliminary data.</text>
</comment>
<proteinExistence type="inferred from homology"/>
<organism evidence="4 5">
    <name type="scientific">Thalassotalea profundi</name>
    <dbReference type="NCBI Taxonomy" id="2036687"/>
    <lineage>
        <taxon>Bacteria</taxon>
        <taxon>Pseudomonadati</taxon>
        <taxon>Pseudomonadota</taxon>
        <taxon>Gammaproteobacteria</taxon>
        <taxon>Alteromonadales</taxon>
        <taxon>Colwelliaceae</taxon>
        <taxon>Thalassotalea</taxon>
    </lineage>
</organism>
<dbReference type="InterPro" id="IPR006143">
    <property type="entry name" value="RND_pump_MFP"/>
</dbReference>
<gene>
    <name evidence="4" type="ORF">GCM10011501_16460</name>
</gene>
<dbReference type="SUPFAM" id="SSF111369">
    <property type="entry name" value="HlyD-like secretion proteins"/>
    <property type="match status" value="1"/>
</dbReference>
<dbReference type="Proteomes" id="UP000626370">
    <property type="component" value="Unassembled WGS sequence"/>
</dbReference>
<feature type="domain" description="Multidrug resistance protein MdtA-like barrel-sandwich hybrid" evidence="3">
    <location>
        <begin position="69"/>
        <end position="190"/>
    </location>
</feature>
<feature type="signal peptide" evidence="2">
    <location>
        <begin position="1"/>
        <end position="27"/>
    </location>
</feature>
<name>A0ABQ3IL66_9GAMM</name>
<evidence type="ECO:0000259" key="3">
    <source>
        <dbReference type="Pfam" id="PF25917"/>
    </source>
</evidence>
<evidence type="ECO:0000256" key="2">
    <source>
        <dbReference type="SAM" id="SignalP"/>
    </source>
</evidence>
<keyword evidence="5" id="KW-1185">Reference proteome</keyword>
<dbReference type="Gene3D" id="1.10.287.470">
    <property type="entry name" value="Helix hairpin bin"/>
    <property type="match status" value="1"/>
</dbReference>
<accession>A0ABQ3IL66</accession>